<organism evidence="1 2">
    <name type="scientific">Aeromonas schubertii</name>
    <dbReference type="NCBI Taxonomy" id="652"/>
    <lineage>
        <taxon>Bacteria</taxon>
        <taxon>Pseudomonadati</taxon>
        <taxon>Pseudomonadota</taxon>
        <taxon>Gammaproteobacteria</taxon>
        <taxon>Aeromonadales</taxon>
        <taxon>Aeromonadaceae</taxon>
        <taxon>Aeromonas</taxon>
    </lineage>
</organism>
<dbReference type="InterPro" id="IPR009061">
    <property type="entry name" value="DNA-bd_dom_put_sf"/>
</dbReference>
<sequence length="73" mass="8075">MSLHTSSELPQEGFVRVGTLARVLGVAVVTVWRWSANGKLPQPVKLSERVTAWKAEDIRNWINAKDSSASTIQ</sequence>
<dbReference type="SUPFAM" id="SSF46955">
    <property type="entry name" value="Putative DNA-binding domain"/>
    <property type="match status" value="1"/>
</dbReference>
<dbReference type="InterPro" id="IPR010260">
    <property type="entry name" value="AlpA"/>
</dbReference>
<keyword evidence="2" id="KW-1185">Reference proteome</keyword>
<comment type="caution">
    <text evidence="1">The sequence shown here is derived from an EMBL/GenBank/DDBJ whole genome shotgun (WGS) entry which is preliminary data.</text>
</comment>
<protein>
    <submittedName>
        <fullName evidence="1">AlpA family phage regulatory protein</fullName>
    </submittedName>
</protein>
<evidence type="ECO:0000313" key="2">
    <source>
        <dbReference type="Proteomes" id="UP000774958"/>
    </source>
</evidence>
<proteinExistence type="predicted"/>
<accession>A0ABS7VGR8</accession>
<dbReference type="EMBL" id="JAIRBT010000034">
    <property type="protein sequence ID" value="MBZ6068128.1"/>
    <property type="molecule type" value="Genomic_DNA"/>
</dbReference>
<gene>
    <name evidence="1" type="ORF">LA374_18230</name>
</gene>
<name>A0ABS7VGR8_9GAMM</name>
<dbReference type="Gene3D" id="1.10.238.160">
    <property type="match status" value="1"/>
</dbReference>
<dbReference type="Pfam" id="PF05930">
    <property type="entry name" value="Phage_AlpA"/>
    <property type="match status" value="1"/>
</dbReference>
<dbReference type="RefSeq" id="WP_224163610.1">
    <property type="nucleotide sequence ID" value="NZ_JAIRBT010000034.1"/>
</dbReference>
<reference evidence="1 2" key="1">
    <citation type="submission" date="2021-09" db="EMBL/GenBank/DDBJ databases">
        <title>Aeromonas schubertii isolated from Asian sea bass.</title>
        <authorList>
            <person name="Pinpimai K."/>
        </authorList>
    </citation>
    <scope>NUCLEOTIDE SEQUENCE [LARGE SCALE GENOMIC DNA]</scope>
    <source>
        <strain evidence="1 2">CHULA2021a</strain>
    </source>
</reference>
<evidence type="ECO:0000313" key="1">
    <source>
        <dbReference type="EMBL" id="MBZ6068128.1"/>
    </source>
</evidence>
<dbReference type="Proteomes" id="UP000774958">
    <property type="component" value="Unassembled WGS sequence"/>
</dbReference>